<protein>
    <recommendedName>
        <fullName evidence="4">Ribosome biogenesis protein NSA1</fullName>
    </recommendedName>
</protein>
<feature type="region of interest" description="Disordered" evidence="5">
    <location>
        <begin position="110"/>
        <end position="132"/>
    </location>
</feature>
<comment type="similarity">
    <text evidence="2">Belongs to the NSA1 family.</text>
</comment>
<dbReference type="InterPro" id="IPR036322">
    <property type="entry name" value="WD40_repeat_dom_sf"/>
</dbReference>
<organism evidence="7">
    <name type="scientific">Laccaria bicolor (strain S238N-H82 / ATCC MYA-4686)</name>
    <name type="common">Bicoloured deceiver</name>
    <name type="synonym">Laccaria laccata var. bicolor</name>
    <dbReference type="NCBI Taxonomy" id="486041"/>
    <lineage>
        <taxon>Eukaryota</taxon>
        <taxon>Fungi</taxon>
        <taxon>Dikarya</taxon>
        <taxon>Basidiomycota</taxon>
        <taxon>Agaricomycotina</taxon>
        <taxon>Agaricomycetes</taxon>
        <taxon>Agaricomycetidae</taxon>
        <taxon>Agaricales</taxon>
        <taxon>Agaricineae</taxon>
        <taxon>Hydnangiaceae</taxon>
        <taxon>Laccaria</taxon>
    </lineage>
</organism>
<dbReference type="PANTHER" id="PTHR16038">
    <property type="entry name" value="NOP SEVEN ASSOCIATED PROTEIN 1"/>
    <property type="match status" value="1"/>
</dbReference>
<dbReference type="GO" id="GO:0030687">
    <property type="term" value="C:preribosome, large subunit precursor"/>
    <property type="evidence" value="ECO:0007669"/>
    <property type="project" value="TreeGrafter"/>
</dbReference>
<evidence type="ECO:0000256" key="5">
    <source>
        <dbReference type="SAM" id="MobiDB-lite"/>
    </source>
</evidence>
<dbReference type="EMBL" id="DS547092">
    <property type="protein sequence ID" value="EDR14814.1"/>
    <property type="molecule type" value="Genomic_DNA"/>
</dbReference>
<evidence type="ECO:0000313" key="6">
    <source>
        <dbReference type="EMBL" id="EDR14814.1"/>
    </source>
</evidence>
<keyword evidence="7" id="KW-1185">Reference proteome</keyword>
<dbReference type="Proteomes" id="UP000001194">
    <property type="component" value="Unassembled WGS sequence"/>
</dbReference>
<evidence type="ECO:0000256" key="4">
    <source>
        <dbReference type="ARBA" id="ARBA00014234"/>
    </source>
</evidence>
<comment type="function">
    <text evidence="1">Involved in the biogenesis of the 60S ribosomal subunit.</text>
</comment>
<dbReference type="STRING" id="486041.B0CSB0"/>
<evidence type="ECO:0000256" key="2">
    <source>
        <dbReference type="ARBA" id="ARBA00007861"/>
    </source>
</evidence>
<dbReference type="GO" id="GO:0042273">
    <property type="term" value="P:ribosomal large subunit biogenesis"/>
    <property type="evidence" value="ECO:0007669"/>
    <property type="project" value="InterPro"/>
</dbReference>
<comment type="subunit">
    <text evidence="3">Component of the pre-66S ribosomal particle.</text>
</comment>
<dbReference type="RefSeq" id="XP_001875373.1">
    <property type="nucleotide sequence ID" value="XM_001875338.1"/>
</dbReference>
<proteinExistence type="inferred from homology"/>
<name>B0CSB0_LACBS</name>
<dbReference type="InterPro" id="IPR015943">
    <property type="entry name" value="WD40/YVTN_repeat-like_dom_sf"/>
</dbReference>
<dbReference type="InParanoid" id="B0CSB0"/>
<dbReference type="PANTHER" id="PTHR16038:SF4">
    <property type="entry name" value="WD REPEAT-CONTAINING PROTEIN 74"/>
    <property type="match status" value="1"/>
</dbReference>
<evidence type="ECO:0000313" key="7">
    <source>
        <dbReference type="Proteomes" id="UP000001194"/>
    </source>
</evidence>
<gene>
    <name evidence="6" type="ORF">LACBIDRAFT_305942</name>
</gene>
<dbReference type="HOGENOM" id="CLU_033769_1_0_1"/>
<dbReference type="GeneID" id="6070825"/>
<sequence>MPRFVVGDELGNLKVLRVSSENNVALTAIYQKKSSSVEALAVGSQSSSTKTNIAGFSDGSALVYSLKDDDSFDVLSEWKESRSKESKFIGLSLSPTAAFTCTSNGALRMTPIFSGNRDDSQPSSSQRASLPTRLTDWRLSPNGEAFAYGGDEVDLSVWNTELAFQHKPENDTSVSTKTTKKRKRGDELFPAETWRAKNVPNDSLGLRQPIRISSVTFLSSSLASQHLLTGTLSGDVRRYDTRASRRPVAIWGGIGKIGGVKLVKEGLNENEVFVSDHGCNLFSLDLRTGGIVYGYKGISGAITAIAPSPSIMMSTSLDRYARAHSVIPPLSSRDRKGEILQKLYLTGVPTAAVWDHTFPGGATAANEESAEEEDDVWDKMVHVGDDDPLNIK</sequence>
<dbReference type="GO" id="GO:0005730">
    <property type="term" value="C:nucleolus"/>
    <property type="evidence" value="ECO:0007669"/>
    <property type="project" value="InterPro"/>
</dbReference>
<dbReference type="KEGG" id="lbc:LACBIDRAFT_305942"/>
<reference evidence="6 7" key="1">
    <citation type="journal article" date="2008" name="Nature">
        <title>The genome of Laccaria bicolor provides insights into mycorrhizal symbiosis.</title>
        <authorList>
            <person name="Martin F."/>
            <person name="Aerts A."/>
            <person name="Ahren D."/>
            <person name="Brun A."/>
            <person name="Danchin E.G.J."/>
            <person name="Duchaussoy F."/>
            <person name="Gibon J."/>
            <person name="Kohler A."/>
            <person name="Lindquist E."/>
            <person name="Pereda V."/>
            <person name="Salamov A."/>
            <person name="Shapiro H.J."/>
            <person name="Wuyts J."/>
            <person name="Blaudez D."/>
            <person name="Buee M."/>
            <person name="Brokstein P."/>
            <person name="Canbaeck B."/>
            <person name="Cohen D."/>
            <person name="Courty P.E."/>
            <person name="Coutinho P.M."/>
            <person name="Delaruelle C."/>
            <person name="Detter J.C."/>
            <person name="Deveau A."/>
            <person name="DiFazio S."/>
            <person name="Duplessis S."/>
            <person name="Fraissinet-Tachet L."/>
            <person name="Lucic E."/>
            <person name="Frey-Klett P."/>
            <person name="Fourrey C."/>
            <person name="Feussner I."/>
            <person name="Gay G."/>
            <person name="Grimwood J."/>
            <person name="Hoegger P.J."/>
            <person name="Jain P."/>
            <person name="Kilaru S."/>
            <person name="Labbe J."/>
            <person name="Lin Y.C."/>
            <person name="Legue V."/>
            <person name="Le Tacon F."/>
            <person name="Marmeisse R."/>
            <person name="Melayah D."/>
            <person name="Montanini B."/>
            <person name="Muratet M."/>
            <person name="Nehls U."/>
            <person name="Niculita-Hirzel H."/>
            <person name="Oudot-Le Secq M.P."/>
            <person name="Peter M."/>
            <person name="Quesneville H."/>
            <person name="Rajashekar B."/>
            <person name="Reich M."/>
            <person name="Rouhier N."/>
            <person name="Schmutz J."/>
            <person name="Yin T."/>
            <person name="Chalot M."/>
            <person name="Henrissat B."/>
            <person name="Kuees U."/>
            <person name="Lucas S."/>
            <person name="Van de Peer Y."/>
            <person name="Podila G.K."/>
            <person name="Polle A."/>
            <person name="Pukkila P.J."/>
            <person name="Richardson P.M."/>
            <person name="Rouze P."/>
            <person name="Sanders I.R."/>
            <person name="Stajich J.E."/>
            <person name="Tunlid A."/>
            <person name="Tuskan G."/>
            <person name="Grigoriev I.V."/>
        </authorList>
    </citation>
    <scope>NUCLEOTIDE SEQUENCE [LARGE SCALE GENOMIC DNA]</scope>
    <source>
        <strain evidence="7">S238N-H82 / ATCC MYA-4686</strain>
    </source>
</reference>
<dbReference type="Gene3D" id="2.130.10.10">
    <property type="entry name" value="YVTN repeat-like/Quinoprotein amine dehydrogenase"/>
    <property type="match status" value="1"/>
</dbReference>
<dbReference type="FunCoup" id="B0CSB0">
    <property type="interactions" value="234"/>
</dbReference>
<accession>B0CSB0</accession>
<evidence type="ECO:0000256" key="3">
    <source>
        <dbReference type="ARBA" id="ARBA00011187"/>
    </source>
</evidence>
<evidence type="ECO:0000256" key="1">
    <source>
        <dbReference type="ARBA" id="ARBA00002889"/>
    </source>
</evidence>
<dbReference type="OrthoDB" id="18388at2759"/>
<dbReference type="AlphaFoldDB" id="B0CSB0"/>
<dbReference type="InterPro" id="IPR037379">
    <property type="entry name" value="WDR74/Nsa1"/>
</dbReference>
<dbReference type="SUPFAM" id="SSF50978">
    <property type="entry name" value="WD40 repeat-like"/>
    <property type="match status" value="1"/>
</dbReference>